<keyword evidence="9" id="KW-0472">Membrane</keyword>
<keyword evidence="9" id="KW-1133">Transmembrane helix</keyword>
<evidence type="ECO:0000256" key="9">
    <source>
        <dbReference type="SAM" id="Phobius"/>
    </source>
</evidence>
<evidence type="ECO:0000256" key="7">
    <source>
        <dbReference type="ARBA" id="ARBA00022840"/>
    </source>
</evidence>
<keyword evidence="6 12" id="KW-0418">Kinase</keyword>
<gene>
    <name evidence="12" type="ORF">DP939_26195</name>
</gene>
<keyword evidence="3" id="KW-0597">Phosphoprotein</keyword>
<dbReference type="InterPro" id="IPR003594">
    <property type="entry name" value="HATPase_dom"/>
</dbReference>
<keyword evidence="5" id="KW-0547">Nucleotide-binding</keyword>
<dbReference type="OrthoDB" id="227596at2"/>
<feature type="domain" description="Histidine kinase/HSP90-like ATPase" evidence="10">
    <location>
        <begin position="316"/>
        <end position="406"/>
    </location>
</feature>
<dbReference type="EMBL" id="QMEY01000013">
    <property type="protein sequence ID" value="RBQ16987.1"/>
    <property type="molecule type" value="Genomic_DNA"/>
</dbReference>
<dbReference type="Proteomes" id="UP000253303">
    <property type="component" value="Unassembled WGS sequence"/>
</dbReference>
<keyword evidence="9" id="KW-0812">Transmembrane</keyword>
<evidence type="ECO:0000256" key="5">
    <source>
        <dbReference type="ARBA" id="ARBA00022741"/>
    </source>
</evidence>
<evidence type="ECO:0000259" key="11">
    <source>
        <dbReference type="Pfam" id="PF07730"/>
    </source>
</evidence>
<dbReference type="EC" id="2.7.13.3" evidence="2"/>
<dbReference type="Pfam" id="PF07730">
    <property type="entry name" value="HisKA_3"/>
    <property type="match status" value="1"/>
</dbReference>
<evidence type="ECO:0000256" key="3">
    <source>
        <dbReference type="ARBA" id="ARBA00022553"/>
    </source>
</evidence>
<keyword evidence="13" id="KW-1185">Reference proteome</keyword>
<dbReference type="PANTHER" id="PTHR24421:SF10">
    <property type="entry name" value="NITRATE_NITRITE SENSOR PROTEIN NARQ"/>
    <property type="match status" value="1"/>
</dbReference>
<feature type="transmembrane region" description="Helical" evidence="9">
    <location>
        <begin position="102"/>
        <end position="128"/>
    </location>
</feature>
<sequence>MTQSAGRLNSPRPYTRWGIGACPRGPTRPSRPWRTVAHVRAPNRWTDIAPAVLVGVFQLTTGRGAWVVQPERVPTDARGYALLAIGPAMVLLRRVWTTPALVITTVATCVYLLAGYAYGPVFAAPIVMHYTAVTRGHRRAAWLSALGFSAFIFAYTTWIAPTPHIDWFHNLSALAFVLLVLTVAEIVKAQRERLAERRRVASEEGRRQASEERLTMAQELHDVLAHNISLIHVQASTALHLMDDHPEQARTALATIKQASKDVLGEMRSVINVLREDAPRFPTAGLDRLDDLIERTGLDVAKRVEGARRPVPPSVERAVFRIIQECLTNVTRHAPGAKVAITLEYGPRELVIRVADTGSAEPGALTDAGGGNGIPGMRERAHALGGTLTAAPGATGFTVVARLPLPAAAPEEP</sequence>
<evidence type="ECO:0000256" key="8">
    <source>
        <dbReference type="ARBA" id="ARBA00023012"/>
    </source>
</evidence>
<keyword evidence="8" id="KW-0902">Two-component regulatory system</keyword>
<dbReference type="InterPro" id="IPR050482">
    <property type="entry name" value="Sensor_HK_TwoCompSys"/>
</dbReference>
<dbReference type="CDD" id="cd16917">
    <property type="entry name" value="HATPase_UhpB-NarQ-NarX-like"/>
    <property type="match status" value="1"/>
</dbReference>
<evidence type="ECO:0000256" key="1">
    <source>
        <dbReference type="ARBA" id="ARBA00000085"/>
    </source>
</evidence>
<dbReference type="GO" id="GO:0000155">
    <property type="term" value="F:phosphorelay sensor kinase activity"/>
    <property type="evidence" value="ECO:0007669"/>
    <property type="project" value="InterPro"/>
</dbReference>
<evidence type="ECO:0000256" key="6">
    <source>
        <dbReference type="ARBA" id="ARBA00022777"/>
    </source>
</evidence>
<dbReference type="SUPFAM" id="SSF55874">
    <property type="entry name" value="ATPase domain of HSP90 chaperone/DNA topoisomerase II/histidine kinase"/>
    <property type="match status" value="1"/>
</dbReference>
<feature type="domain" description="Signal transduction histidine kinase subgroup 3 dimerisation and phosphoacceptor" evidence="11">
    <location>
        <begin position="212"/>
        <end position="277"/>
    </location>
</feature>
<dbReference type="InterPro" id="IPR036890">
    <property type="entry name" value="HATPase_C_sf"/>
</dbReference>
<evidence type="ECO:0000256" key="4">
    <source>
        <dbReference type="ARBA" id="ARBA00022679"/>
    </source>
</evidence>
<dbReference type="Gene3D" id="3.30.565.10">
    <property type="entry name" value="Histidine kinase-like ATPase, C-terminal domain"/>
    <property type="match status" value="1"/>
</dbReference>
<evidence type="ECO:0000313" key="12">
    <source>
        <dbReference type="EMBL" id="RBQ16987.1"/>
    </source>
</evidence>
<accession>A0A366LTA6</accession>
<dbReference type="Pfam" id="PF02518">
    <property type="entry name" value="HATPase_c"/>
    <property type="match status" value="1"/>
</dbReference>
<evidence type="ECO:0000259" key="10">
    <source>
        <dbReference type="Pfam" id="PF02518"/>
    </source>
</evidence>
<dbReference type="InterPro" id="IPR011712">
    <property type="entry name" value="Sig_transdc_His_kin_sub3_dim/P"/>
</dbReference>
<organism evidence="12 13">
    <name type="scientific">Spongiactinospora rosea</name>
    <dbReference type="NCBI Taxonomy" id="2248750"/>
    <lineage>
        <taxon>Bacteria</taxon>
        <taxon>Bacillati</taxon>
        <taxon>Actinomycetota</taxon>
        <taxon>Actinomycetes</taxon>
        <taxon>Streptosporangiales</taxon>
        <taxon>Streptosporangiaceae</taxon>
        <taxon>Spongiactinospora</taxon>
    </lineage>
</organism>
<dbReference type="GO" id="GO:0016020">
    <property type="term" value="C:membrane"/>
    <property type="evidence" value="ECO:0007669"/>
    <property type="project" value="InterPro"/>
</dbReference>
<keyword evidence="4" id="KW-0808">Transferase</keyword>
<dbReference type="GO" id="GO:0005524">
    <property type="term" value="F:ATP binding"/>
    <property type="evidence" value="ECO:0007669"/>
    <property type="project" value="UniProtKB-KW"/>
</dbReference>
<comment type="catalytic activity">
    <reaction evidence="1">
        <text>ATP + protein L-histidine = ADP + protein N-phospho-L-histidine.</text>
        <dbReference type="EC" id="2.7.13.3"/>
    </reaction>
</comment>
<keyword evidence="7" id="KW-0067">ATP-binding</keyword>
<reference evidence="12 13" key="1">
    <citation type="submission" date="2018-06" db="EMBL/GenBank/DDBJ databases">
        <title>Sphaerisporangium craniellae sp. nov., isolated from a marine sponge in the South China Sea.</title>
        <authorList>
            <person name="Li L."/>
        </authorList>
    </citation>
    <scope>NUCLEOTIDE SEQUENCE [LARGE SCALE GENOMIC DNA]</scope>
    <source>
        <strain evidence="12 13">LHW63015</strain>
    </source>
</reference>
<feature type="transmembrane region" description="Helical" evidence="9">
    <location>
        <begin position="140"/>
        <end position="161"/>
    </location>
</feature>
<evidence type="ECO:0000313" key="13">
    <source>
        <dbReference type="Proteomes" id="UP000253303"/>
    </source>
</evidence>
<feature type="transmembrane region" description="Helical" evidence="9">
    <location>
        <begin position="167"/>
        <end position="187"/>
    </location>
</feature>
<dbReference type="Gene3D" id="1.20.5.1930">
    <property type="match status" value="1"/>
</dbReference>
<comment type="caution">
    <text evidence="12">The sequence shown here is derived from an EMBL/GenBank/DDBJ whole genome shotgun (WGS) entry which is preliminary data.</text>
</comment>
<dbReference type="PANTHER" id="PTHR24421">
    <property type="entry name" value="NITRATE/NITRITE SENSOR PROTEIN NARX-RELATED"/>
    <property type="match status" value="1"/>
</dbReference>
<dbReference type="AlphaFoldDB" id="A0A366LTA6"/>
<proteinExistence type="predicted"/>
<name>A0A366LTA6_9ACTN</name>
<protein>
    <recommendedName>
        <fullName evidence="2">histidine kinase</fullName>
        <ecNumber evidence="2">2.7.13.3</ecNumber>
    </recommendedName>
</protein>
<evidence type="ECO:0000256" key="2">
    <source>
        <dbReference type="ARBA" id="ARBA00012438"/>
    </source>
</evidence>
<dbReference type="GO" id="GO:0046983">
    <property type="term" value="F:protein dimerization activity"/>
    <property type="evidence" value="ECO:0007669"/>
    <property type="project" value="InterPro"/>
</dbReference>